<organism evidence="1 2">
    <name type="scientific">Ammoniphilus resinae</name>
    <dbReference type="NCBI Taxonomy" id="861532"/>
    <lineage>
        <taxon>Bacteria</taxon>
        <taxon>Bacillati</taxon>
        <taxon>Bacillota</taxon>
        <taxon>Bacilli</taxon>
        <taxon>Bacillales</taxon>
        <taxon>Paenibacillaceae</taxon>
        <taxon>Aneurinibacillus group</taxon>
        <taxon>Ammoniphilus</taxon>
    </lineage>
</organism>
<sequence>MEKKGMAPIAYYFSPLFAHYPFYSEENPRMAE</sequence>
<proteinExistence type="predicted"/>
<accession>A0ABS4GUW1</accession>
<protein>
    <submittedName>
        <fullName evidence="1">Uncharacterized protein</fullName>
    </submittedName>
</protein>
<reference evidence="1 2" key="1">
    <citation type="submission" date="2021-03" db="EMBL/GenBank/DDBJ databases">
        <title>Genomic Encyclopedia of Type Strains, Phase IV (KMG-IV): sequencing the most valuable type-strain genomes for metagenomic binning, comparative biology and taxonomic classification.</title>
        <authorList>
            <person name="Goeker M."/>
        </authorList>
    </citation>
    <scope>NUCLEOTIDE SEQUENCE [LARGE SCALE GENOMIC DNA]</scope>
    <source>
        <strain evidence="1 2">DSM 24738</strain>
    </source>
</reference>
<dbReference type="EMBL" id="JAGGKT010000016">
    <property type="protein sequence ID" value="MBP1934056.1"/>
    <property type="molecule type" value="Genomic_DNA"/>
</dbReference>
<evidence type="ECO:0000313" key="1">
    <source>
        <dbReference type="EMBL" id="MBP1934056.1"/>
    </source>
</evidence>
<keyword evidence="2" id="KW-1185">Reference proteome</keyword>
<evidence type="ECO:0000313" key="2">
    <source>
        <dbReference type="Proteomes" id="UP001519343"/>
    </source>
</evidence>
<comment type="caution">
    <text evidence="1">The sequence shown here is derived from an EMBL/GenBank/DDBJ whole genome shotgun (WGS) entry which is preliminary data.</text>
</comment>
<name>A0ABS4GUW1_9BACL</name>
<gene>
    <name evidence="1" type="ORF">J2Z37_004073</name>
</gene>
<dbReference type="Proteomes" id="UP001519343">
    <property type="component" value="Unassembled WGS sequence"/>
</dbReference>